<dbReference type="PROSITE" id="PS51273">
    <property type="entry name" value="GATASE_TYPE_1"/>
    <property type="match status" value="1"/>
</dbReference>
<reference evidence="6" key="1">
    <citation type="journal article" date="2002" name="J. Bacteriol.">
        <title>Gene islands integrated into tRNA(Gly) genes confer genome diversity on a Pseudomonas aeruginosa clone.</title>
        <authorList>
            <person name="Larbig K.D."/>
            <person name="Christmann A."/>
            <person name="Johann A."/>
            <person name="Klockgether J."/>
            <person name="Hartsch T."/>
            <person name="Merkl R."/>
            <person name="Wiehlmann L."/>
            <person name="Fritz H.-J."/>
            <person name="Tuemmler B."/>
        </authorList>
    </citation>
    <scope>NUCLEOTIDE SEQUENCE</scope>
    <source>
        <strain evidence="6">SG17M</strain>
    </source>
</reference>
<dbReference type="SUPFAM" id="SSF52317">
    <property type="entry name" value="Class I glutamine amidotransferase-like"/>
    <property type="match status" value="1"/>
</dbReference>
<evidence type="ECO:0000256" key="2">
    <source>
        <dbReference type="ARBA" id="ARBA00052718"/>
    </source>
</evidence>
<dbReference type="MEROPS" id="C26.961"/>
<dbReference type="Pfam" id="PF07722">
    <property type="entry name" value="Peptidase_C26"/>
    <property type="match status" value="1"/>
</dbReference>
<dbReference type="GO" id="GO:0005829">
    <property type="term" value="C:cytosol"/>
    <property type="evidence" value="ECO:0007669"/>
    <property type="project" value="TreeGrafter"/>
</dbReference>
<comment type="similarity">
    <text evidence="1">Belongs to the peptidase C26 family.</text>
</comment>
<accession>Q8GPX4</accession>
<dbReference type="GO" id="GO:0006598">
    <property type="term" value="P:polyamine catabolic process"/>
    <property type="evidence" value="ECO:0007669"/>
    <property type="project" value="TreeGrafter"/>
</dbReference>
<evidence type="ECO:0000313" key="6">
    <source>
        <dbReference type="EMBL" id="AAN62250.1"/>
    </source>
</evidence>
<evidence type="ECO:0000256" key="4">
    <source>
        <dbReference type="ARBA" id="ARBA00060634"/>
    </source>
</evidence>
<dbReference type="InterPro" id="IPR011697">
    <property type="entry name" value="Peptidase_C26"/>
</dbReference>
<dbReference type="EC" id="3.5.1.94" evidence="5"/>
<dbReference type="InterPro" id="IPR029062">
    <property type="entry name" value="Class_I_gatase-like"/>
</dbReference>
<evidence type="ECO:0000256" key="1">
    <source>
        <dbReference type="ARBA" id="ARBA00011083"/>
    </source>
</evidence>
<comment type="function">
    <text evidence="3">Involved in the breakdown of putrescine via hydrolysis of the gamma-glutamyl linkage of gamma-glutamyl-gamma-aminobutyrate.</text>
</comment>
<keyword evidence="6" id="KW-0315">Glutamine amidotransferase</keyword>
<dbReference type="InterPro" id="IPR044668">
    <property type="entry name" value="PuuD-like"/>
</dbReference>
<organism evidence="6">
    <name type="scientific">Pseudomonas aeruginosa</name>
    <dbReference type="NCBI Taxonomy" id="287"/>
    <lineage>
        <taxon>Bacteria</taxon>
        <taxon>Pseudomonadati</taxon>
        <taxon>Pseudomonadota</taxon>
        <taxon>Gammaproteobacteria</taxon>
        <taxon>Pseudomonadales</taxon>
        <taxon>Pseudomonadaceae</taxon>
        <taxon>Pseudomonas</taxon>
    </lineage>
</organism>
<dbReference type="FunFam" id="3.40.50.880:FF:000030">
    <property type="entry name" value="Gamma-glutamyl-gamma-aminobutyrate hydrolase PuuD"/>
    <property type="match status" value="1"/>
</dbReference>
<dbReference type="RefSeq" id="WP_031755113.1">
    <property type="nucleotide sequence ID" value="NZ_LLUW01000023.1"/>
</dbReference>
<dbReference type="PANTHER" id="PTHR43235">
    <property type="entry name" value="GLUTAMINE AMIDOTRANSFERASE PB2B2.05-RELATED"/>
    <property type="match status" value="1"/>
</dbReference>
<comment type="pathway">
    <text evidence="4">Amine and polyamine degradation; putrescine degradation; 4-aminobutanoate from putrescine: step 4/4.</text>
</comment>
<dbReference type="EMBL" id="AF440524">
    <property type="protein sequence ID" value="AAN62250.1"/>
    <property type="molecule type" value="Genomic_DNA"/>
</dbReference>
<keyword evidence="6" id="KW-0808">Transferase</keyword>
<evidence type="ECO:0000256" key="5">
    <source>
        <dbReference type="ARBA" id="ARBA00066788"/>
    </source>
</evidence>
<proteinExistence type="inferred from homology"/>
<protein>
    <recommendedName>
        <fullName evidence="5">gamma-glutamyl-gamma-aminobutyrate hydrolase</fullName>
        <ecNumber evidence="5">3.5.1.94</ecNumber>
    </recommendedName>
</protein>
<name>Q8GPX4_PSEAI</name>
<evidence type="ECO:0000256" key="3">
    <source>
        <dbReference type="ARBA" id="ARBA00055068"/>
    </source>
</evidence>
<dbReference type="Gene3D" id="3.40.50.880">
    <property type="match status" value="1"/>
</dbReference>
<sequence length="250" mass="27173">MPRPVVAMPACIRELENTAWHCAQTQYVRAVTKVANLMTLIVPALVEGNDVDALLDRVDGLIVSGSATNVHPSLYGEAAEENDGPFDQARDATSIHLIRAAIERGMPLLAICRGIQELNVALGGTLGRDIHENWGIFDHRSPEGSRDDRFAIRHSISIEEGSCIARVLGANKAMVNSLHRQAIERLAPGLVVEARAEDGTIEAVSVKDARGFALGVQWHPEYWAETDSSSQKLLEAFGDAVRSYQKAKAT</sequence>
<dbReference type="GO" id="GO:0033969">
    <property type="term" value="F:gamma-glutamyl-gamma-aminobutyrate hydrolase activity"/>
    <property type="evidence" value="ECO:0007669"/>
    <property type="project" value="UniProtKB-EC"/>
</dbReference>
<dbReference type="AlphaFoldDB" id="Q8GPX4"/>
<dbReference type="PANTHER" id="PTHR43235:SF1">
    <property type="entry name" value="GLUTAMINE AMIDOTRANSFERASE PB2B2.05-RELATED"/>
    <property type="match status" value="1"/>
</dbReference>
<dbReference type="GO" id="GO:0016740">
    <property type="term" value="F:transferase activity"/>
    <property type="evidence" value="ECO:0007669"/>
    <property type="project" value="UniProtKB-KW"/>
</dbReference>
<dbReference type="CDD" id="cd01745">
    <property type="entry name" value="GATase1_2"/>
    <property type="match status" value="1"/>
</dbReference>
<comment type="catalytic activity">
    <reaction evidence="2">
        <text>4-(gamma-L-glutamylamino)butanoate + H2O = 4-aminobutanoate + L-glutamate</text>
        <dbReference type="Rhea" id="RHEA:19737"/>
        <dbReference type="ChEBI" id="CHEBI:15377"/>
        <dbReference type="ChEBI" id="CHEBI:29985"/>
        <dbReference type="ChEBI" id="CHEBI:58800"/>
        <dbReference type="ChEBI" id="CHEBI:59888"/>
        <dbReference type="EC" id="3.5.1.94"/>
    </reaction>
</comment>
<gene>
    <name evidence="6" type="primary">ORF SG28</name>
</gene>